<feature type="domain" description="DUF6788" evidence="2">
    <location>
        <begin position="1"/>
        <end position="58"/>
    </location>
</feature>
<evidence type="ECO:0000259" key="2">
    <source>
        <dbReference type="Pfam" id="PF20586"/>
    </source>
</evidence>
<evidence type="ECO:0000313" key="3">
    <source>
        <dbReference type="EMBL" id="SJZ34914.1"/>
    </source>
</evidence>
<dbReference type="InterPro" id="IPR046738">
    <property type="entry name" value="DUF6788"/>
</dbReference>
<protein>
    <submittedName>
        <fullName evidence="3">AAA domain-containing protein</fullName>
    </submittedName>
</protein>
<dbReference type="OrthoDB" id="355159at2"/>
<gene>
    <name evidence="3" type="ORF">SAMN02745149_00886</name>
</gene>
<organism evidence="3 4">
    <name type="scientific">Treponema porcinum</name>
    <dbReference type="NCBI Taxonomy" id="261392"/>
    <lineage>
        <taxon>Bacteria</taxon>
        <taxon>Pseudomonadati</taxon>
        <taxon>Spirochaetota</taxon>
        <taxon>Spirochaetia</taxon>
        <taxon>Spirochaetales</taxon>
        <taxon>Treponemataceae</taxon>
        <taxon>Treponema</taxon>
    </lineage>
</organism>
<dbReference type="Pfam" id="PF13173">
    <property type="entry name" value="AAA_14"/>
    <property type="match status" value="1"/>
</dbReference>
<dbReference type="PANTHER" id="PTHR33295">
    <property type="entry name" value="ATPASE"/>
    <property type="match status" value="1"/>
</dbReference>
<reference evidence="3 4" key="1">
    <citation type="submission" date="2017-02" db="EMBL/GenBank/DDBJ databases">
        <authorList>
            <person name="Peterson S.W."/>
        </authorList>
    </citation>
    <scope>NUCLEOTIDE SEQUENCE [LARGE SCALE GENOMIC DNA]</scope>
    <source>
        <strain evidence="3 4">ATCC BAA-908</strain>
    </source>
</reference>
<evidence type="ECO:0000259" key="1">
    <source>
        <dbReference type="Pfam" id="PF13173"/>
    </source>
</evidence>
<feature type="domain" description="AAA" evidence="1">
    <location>
        <begin position="131"/>
        <end position="254"/>
    </location>
</feature>
<dbReference type="GeneID" id="78316198"/>
<dbReference type="PANTHER" id="PTHR33295:SF18">
    <property type="entry name" value="AAA+ ATPASE DOMAIN-CONTAINING PROTEIN"/>
    <property type="match status" value="1"/>
</dbReference>
<dbReference type="Pfam" id="PF20586">
    <property type="entry name" value="DUF6788"/>
    <property type="match status" value="1"/>
</dbReference>
<evidence type="ECO:0000313" key="4">
    <source>
        <dbReference type="Proteomes" id="UP000190423"/>
    </source>
</evidence>
<name>A0A1T4JXR5_TREPO</name>
<dbReference type="Proteomes" id="UP000190423">
    <property type="component" value="Unassembled WGS sequence"/>
</dbReference>
<dbReference type="AlphaFoldDB" id="A0A1T4JXR5"/>
<dbReference type="InterPro" id="IPR027417">
    <property type="entry name" value="P-loop_NTPase"/>
</dbReference>
<dbReference type="InterPro" id="IPR041682">
    <property type="entry name" value="AAA_14"/>
</dbReference>
<keyword evidence="4" id="KW-1185">Reference proteome</keyword>
<dbReference type="EMBL" id="FUWG01000005">
    <property type="protein sequence ID" value="SJZ34914.1"/>
    <property type="molecule type" value="Genomic_DNA"/>
</dbReference>
<dbReference type="SUPFAM" id="SSF52540">
    <property type="entry name" value="P-loop containing nucleoside triphosphate hydrolases"/>
    <property type="match status" value="1"/>
</dbReference>
<dbReference type="RefSeq" id="WP_078932798.1">
    <property type="nucleotide sequence ID" value="NZ_FUWG01000005.1"/>
</dbReference>
<accession>A0A1T4JXR5</accession>
<proteinExistence type="predicted"/>
<sequence length="605" mass="70417">MEDINIQISDLESQIASLPVGYISKKMINGKERYYQQWTENGKIKSKYIKNEEVEEFQKKIEFRKSLQSKLSELKSSAAFIETPSIKDAKFNLRIMYGKDLKDFASQTKDFHKRDCFTQIQEYLYSDTLDKVCLVYGLRRTGKTTMLRQCFYEMKEGDFKRSVYIKATVTDTMAALNKDLKQLRELGIKYVFIDEVTLISDFIDSAAILSDIYSAMGMKIVLSGTDSLGFWLAVHEELYDRAVMVHTTYIPFSEHSRLLGINDVDEYIRYGGTLKAGVWNFENKEVNAEDASFRDNESTRIYIDTAICSNIQHSLKCYQDGNHFRNLYDLYEKKELTGAINRIIENESHKFLVQILTDDFKSHDLHLLDRNLRKEREEENRIEIFDNLNEVSVTKNLMEILEIKNKDLQIVQITDDHVEEIKEYLEALDLLDECDLRAIGKKLKFSENKIFTQPGMRFCQAKALVHSILKDEKFDQLSEPVKTFITERLLATVMGHMLEDIVLLDTKRRYGKSKEVFKLYFAAGEFDMVIYDKKKAEIECFEIKHSDEIVEEQAKHLLNEDNIANTEKIYGKVTRRCVLYKGGSGIASNGIEYKNVEEFLNEMKG</sequence>